<keyword evidence="2" id="KW-1185">Reference proteome</keyword>
<sequence>MSSTYIVGEFRNQTTGALCTVIKLMPTDFRPGSECYVTDDAEYLEQDPMDPNRFKTANGDILIIIKR</sequence>
<dbReference type="Proteomes" id="UP000627205">
    <property type="component" value="Unassembled WGS sequence"/>
</dbReference>
<accession>A0A8J3B0N2</accession>
<proteinExistence type="predicted"/>
<dbReference type="AlphaFoldDB" id="A0A8J3B0N2"/>
<reference evidence="1" key="2">
    <citation type="submission" date="2020-09" db="EMBL/GenBank/DDBJ databases">
        <authorList>
            <person name="Sun Q."/>
            <person name="Sedlacek I."/>
        </authorList>
    </citation>
    <scope>NUCLEOTIDE SEQUENCE</scope>
    <source>
        <strain evidence="1">CCM 7664</strain>
    </source>
</reference>
<name>A0A8J3B0N2_9BURK</name>
<protein>
    <submittedName>
        <fullName evidence="1">Uncharacterized protein</fullName>
    </submittedName>
</protein>
<comment type="caution">
    <text evidence="1">The sequence shown here is derived from an EMBL/GenBank/DDBJ whole genome shotgun (WGS) entry which is preliminary data.</text>
</comment>
<dbReference type="EMBL" id="BMDP01000002">
    <property type="protein sequence ID" value="GGI54462.1"/>
    <property type="molecule type" value="Genomic_DNA"/>
</dbReference>
<gene>
    <name evidence="1" type="ORF">GCM10011430_16360</name>
</gene>
<organism evidence="1 2">
    <name type="scientific">Oxalicibacterium solurbis</name>
    <dbReference type="NCBI Taxonomy" id="69280"/>
    <lineage>
        <taxon>Bacteria</taxon>
        <taxon>Pseudomonadati</taxon>
        <taxon>Pseudomonadota</taxon>
        <taxon>Betaproteobacteria</taxon>
        <taxon>Burkholderiales</taxon>
        <taxon>Oxalobacteraceae</taxon>
        <taxon>Oxalicibacterium</taxon>
    </lineage>
</organism>
<evidence type="ECO:0000313" key="2">
    <source>
        <dbReference type="Proteomes" id="UP000627205"/>
    </source>
</evidence>
<evidence type="ECO:0000313" key="1">
    <source>
        <dbReference type="EMBL" id="GGI54462.1"/>
    </source>
</evidence>
<reference evidence="1" key="1">
    <citation type="journal article" date="2014" name="Int. J. Syst. Evol. Microbiol.">
        <title>Complete genome sequence of Corynebacterium casei LMG S-19264T (=DSM 44701T), isolated from a smear-ripened cheese.</title>
        <authorList>
            <consortium name="US DOE Joint Genome Institute (JGI-PGF)"/>
            <person name="Walter F."/>
            <person name="Albersmeier A."/>
            <person name="Kalinowski J."/>
            <person name="Ruckert C."/>
        </authorList>
    </citation>
    <scope>NUCLEOTIDE SEQUENCE</scope>
    <source>
        <strain evidence="1">CCM 7664</strain>
    </source>
</reference>